<organism evidence="1 2">
    <name type="scientific">Panagrolaimus davidi</name>
    <dbReference type="NCBI Taxonomy" id="227884"/>
    <lineage>
        <taxon>Eukaryota</taxon>
        <taxon>Metazoa</taxon>
        <taxon>Ecdysozoa</taxon>
        <taxon>Nematoda</taxon>
        <taxon>Chromadorea</taxon>
        <taxon>Rhabditida</taxon>
        <taxon>Tylenchina</taxon>
        <taxon>Panagrolaimomorpha</taxon>
        <taxon>Panagrolaimoidea</taxon>
        <taxon>Panagrolaimidae</taxon>
        <taxon>Panagrolaimus</taxon>
    </lineage>
</organism>
<reference evidence="2" key="1">
    <citation type="submission" date="2022-11" db="UniProtKB">
        <authorList>
            <consortium name="WormBaseParasite"/>
        </authorList>
    </citation>
    <scope>IDENTIFICATION</scope>
</reference>
<evidence type="ECO:0000313" key="2">
    <source>
        <dbReference type="WBParaSite" id="PDA_v2.g24878.t1"/>
    </source>
</evidence>
<accession>A0A914Q130</accession>
<proteinExistence type="predicted"/>
<sequence length="81" mass="9297">MLKDEDSYAVVISAMRLHPSMFQKLNTFGFNRTHDGFVEGANYTMELFNYWSTKWNGRNIVLGLADPMSILTSLGEMPIIY</sequence>
<protein>
    <submittedName>
        <fullName evidence="2">Uncharacterized protein</fullName>
    </submittedName>
</protein>
<evidence type="ECO:0000313" key="1">
    <source>
        <dbReference type="Proteomes" id="UP000887578"/>
    </source>
</evidence>
<dbReference type="AlphaFoldDB" id="A0A914Q130"/>
<dbReference type="Proteomes" id="UP000887578">
    <property type="component" value="Unplaced"/>
</dbReference>
<keyword evidence="1" id="KW-1185">Reference proteome</keyword>
<name>A0A914Q130_9BILA</name>
<dbReference type="WBParaSite" id="PDA_v2.g24878.t1">
    <property type="protein sequence ID" value="PDA_v2.g24878.t1"/>
    <property type="gene ID" value="PDA_v2.g24878"/>
</dbReference>